<gene>
    <name evidence="2" type="ORF">U473_04335</name>
</gene>
<keyword evidence="1" id="KW-0812">Transmembrane</keyword>
<evidence type="ECO:0000313" key="2">
    <source>
        <dbReference type="EMBL" id="KXG43328.1"/>
    </source>
</evidence>
<evidence type="ECO:0000313" key="3">
    <source>
        <dbReference type="Proteomes" id="UP000070352"/>
    </source>
</evidence>
<sequence length="142" mass="16755">MSERKIGKRIKFLILLIAIGSLTIYIFYIQGVFEKISLEKQETVETKVVSNDELYQIRRNQYELSDEVMLKKTRIWLAKEIQIGASRIGFNFDFMTDHPEYDLIEISFPTTKYIDDDQVIKFFSDKGVITKVHSEEGWILTY</sequence>
<feature type="transmembrane region" description="Helical" evidence="1">
    <location>
        <begin position="12"/>
        <end position="33"/>
    </location>
</feature>
<dbReference type="AlphaFoldDB" id="A0A135L2T0"/>
<organism evidence="2 3">
    <name type="scientific">Tepidibacillus decaturensis</name>
    <dbReference type="NCBI Taxonomy" id="1413211"/>
    <lineage>
        <taxon>Bacteria</taxon>
        <taxon>Bacillati</taxon>
        <taxon>Bacillota</taxon>
        <taxon>Bacilli</taxon>
        <taxon>Bacillales</taxon>
        <taxon>Bacillaceae</taxon>
        <taxon>Tepidibacillus</taxon>
    </lineage>
</organism>
<dbReference type="EMBL" id="LSKU01000001">
    <property type="protein sequence ID" value="KXG43328.1"/>
    <property type="molecule type" value="Genomic_DNA"/>
</dbReference>
<keyword evidence="1" id="KW-1133">Transmembrane helix</keyword>
<dbReference type="OrthoDB" id="2903314at2"/>
<keyword evidence="3" id="KW-1185">Reference proteome</keyword>
<accession>A0A135L2T0</accession>
<dbReference type="Proteomes" id="UP000070352">
    <property type="component" value="Unassembled WGS sequence"/>
</dbReference>
<proteinExistence type="predicted"/>
<evidence type="ECO:0000256" key="1">
    <source>
        <dbReference type="SAM" id="Phobius"/>
    </source>
</evidence>
<comment type="caution">
    <text evidence="2">The sequence shown here is derived from an EMBL/GenBank/DDBJ whole genome shotgun (WGS) entry which is preliminary data.</text>
</comment>
<name>A0A135L2T0_9BACI</name>
<protein>
    <submittedName>
        <fullName evidence="2">Uncharacterized protein</fullName>
    </submittedName>
</protein>
<keyword evidence="1" id="KW-0472">Membrane</keyword>
<dbReference type="RefSeq" id="WP_068723708.1">
    <property type="nucleotide sequence ID" value="NZ_LSKU01000001.1"/>
</dbReference>
<reference evidence="2 3" key="1">
    <citation type="submission" date="2016-02" db="EMBL/GenBank/DDBJ databases">
        <title>Draft Genome for Tepidibacillus decaturensis nov. sp. Strain Z9, an Anaerobic, Moderately Thermophilic and Heterotrophic Bacterium from Deep Subsurface of the Illinois Basin, USA.</title>
        <authorList>
            <person name="Dong Y."/>
            <person name="Chang J.Y."/>
            <person name="Sanford R."/>
            <person name="Fouke B.W."/>
        </authorList>
    </citation>
    <scope>NUCLEOTIDE SEQUENCE [LARGE SCALE GENOMIC DNA]</scope>
    <source>
        <strain evidence="2 3">Z9</strain>
    </source>
</reference>